<gene>
    <name evidence="9" type="ORF">M6B22_02060</name>
</gene>
<evidence type="ECO:0000313" key="9">
    <source>
        <dbReference type="EMBL" id="WAX57564.1"/>
    </source>
</evidence>
<evidence type="ECO:0000256" key="2">
    <source>
        <dbReference type="ARBA" id="ARBA00022475"/>
    </source>
</evidence>
<keyword evidence="10" id="KW-1185">Reference proteome</keyword>
<evidence type="ECO:0000256" key="5">
    <source>
        <dbReference type="ARBA" id="ARBA00023136"/>
    </source>
</evidence>
<keyword evidence="2" id="KW-1003">Cell membrane</keyword>
<evidence type="ECO:0000313" key="10">
    <source>
        <dbReference type="Proteomes" id="UP001164693"/>
    </source>
</evidence>
<evidence type="ECO:0000259" key="8">
    <source>
        <dbReference type="Pfam" id="PF13515"/>
    </source>
</evidence>
<feature type="transmembrane region" description="Helical" evidence="7">
    <location>
        <begin position="33"/>
        <end position="53"/>
    </location>
</feature>
<name>A0ABY7JYB9_9ACTN</name>
<evidence type="ECO:0000256" key="6">
    <source>
        <dbReference type="ARBA" id="ARBA00043993"/>
    </source>
</evidence>
<comment type="subcellular location">
    <subcellularLocation>
        <location evidence="1">Cell membrane</location>
        <topology evidence="1">Multi-pass membrane protein</topology>
    </subcellularLocation>
</comment>
<evidence type="ECO:0000256" key="7">
    <source>
        <dbReference type="SAM" id="Phobius"/>
    </source>
</evidence>
<feature type="transmembrane region" description="Helical" evidence="7">
    <location>
        <begin position="74"/>
        <end position="93"/>
    </location>
</feature>
<dbReference type="InterPro" id="IPR049453">
    <property type="entry name" value="Memb_transporter_dom"/>
</dbReference>
<keyword evidence="4 7" id="KW-1133">Transmembrane helix</keyword>
<evidence type="ECO:0000256" key="4">
    <source>
        <dbReference type="ARBA" id="ARBA00022989"/>
    </source>
</evidence>
<protein>
    <submittedName>
        <fullName evidence="9">FUSC family protein</fullName>
    </submittedName>
</protein>
<feature type="transmembrane region" description="Helical" evidence="7">
    <location>
        <begin position="99"/>
        <end position="116"/>
    </location>
</feature>
<dbReference type="Proteomes" id="UP001164693">
    <property type="component" value="Chromosome"/>
</dbReference>
<proteinExistence type="inferred from homology"/>
<sequence>MATRGGSLVGLLRTAARLDRTQSDPIVSARNAIGVALPLAIGALAGNVAYGLPSTIGALQTAFADRPGPYRLRLLRMLATATAAALTSGLAVACSRSDAASVLLLLVLGFGAGLLLTGGPAATQVGVAATAAALVLGHRPEPASVAPHVALLVLAGGAGQVLLAIAAWPLGRHRPERLALAGLYRELVGVAQRPPGTHVGPPAGDTVTGVRLVLYGLGHDHGPSVEAYRVLLDEAERIRRELIVLAGQAERLRGAGRTAPETAIRTGLTESARVLGELAAALEDGRRTDPAVLDPVRTAIDAQLSVLDAAAGADLTARAAAARLRSLAGQLRAAVETARAGASEGRSGEEPDVYGVRRLRAPIAILRANLTPSSAVLRHALRVALLVAGSDLLVRLGGVDRGYWVPLTVLVVLRPDFASTFQRSSMRVAGTIVGLLLATALVHWIPGGQWYQVVLVALFFFGMRLAGPGNLALSAVALAGLVVVLLAIDGIAPHATVQLRAEDTLIGGVLALAAMLLSPTWERDLVPSRLGDLLAAYRNYLAAVSDPDSDLARRQRTRAASRLARTNARASVDRARSEPVRGEAQVELGEAVLAHSHRFIHAMLTVDAVRTTVHRAGRIDELDGFMVAAAAVLTSCERAIRGGTPPRSVPKLRPLQESLARVLAADPLSDPATASALLDASDRITNSLDTLVNELRRQLA</sequence>
<feature type="transmembrane region" description="Helical" evidence="7">
    <location>
        <begin position="424"/>
        <end position="444"/>
    </location>
</feature>
<evidence type="ECO:0000256" key="1">
    <source>
        <dbReference type="ARBA" id="ARBA00004651"/>
    </source>
</evidence>
<dbReference type="Pfam" id="PF13515">
    <property type="entry name" value="FUSC_2"/>
    <property type="match status" value="1"/>
</dbReference>
<evidence type="ECO:0000256" key="3">
    <source>
        <dbReference type="ARBA" id="ARBA00022692"/>
    </source>
</evidence>
<comment type="similarity">
    <text evidence="6">Belongs to the YccS/YhfK family.</text>
</comment>
<keyword evidence="5 7" id="KW-0472">Membrane</keyword>
<feature type="domain" description="Integral membrane bound transporter" evidence="8">
    <location>
        <begin position="392"/>
        <end position="513"/>
    </location>
</feature>
<accession>A0ABY7JYB9</accession>
<feature type="transmembrane region" description="Helical" evidence="7">
    <location>
        <begin position="149"/>
        <end position="170"/>
    </location>
</feature>
<feature type="transmembrane region" description="Helical" evidence="7">
    <location>
        <begin position="473"/>
        <end position="492"/>
    </location>
</feature>
<reference evidence="9" key="1">
    <citation type="submission" date="2022-05" db="EMBL/GenBank/DDBJ databases">
        <title>Jatrophihabitans sp. SB3-54 whole genome sequence.</title>
        <authorList>
            <person name="Suh M.K."/>
            <person name="Eom M.K."/>
            <person name="Kim J.S."/>
            <person name="Kim H.S."/>
            <person name="Do H.E."/>
            <person name="Shin Y.K."/>
            <person name="Lee J.-S."/>
        </authorList>
    </citation>
    <scope>NUCLEOTIDE SEQUENCE</scope>
    <source>
        <strain evidence="9">SB3-54</strain>
    </source>
</reference>
<dbReference type="PANTHER" id="PTHR30509">
    <property type="entry name" value="P-HYDROXYBENZOIC ACID EFFLUX PUMP SUBUNIT-RELATED"/>
    <property type="match status" value="1"/>
</dbReference>
<dbReference type="EMBL" id="CP097463">
    <property type="protein sequence ID" value="WAX57564.1"/>
    <property type="molecule type" value="Genomic_DNA"/>
</dbReference>
<dbReference type="PANTHER" id="PTHR30509:SF8">
    <property type="entry name" value="INNER MEMBRANE PROTEIN YCCS"/>
    <property type="match status" value="1"/>
</dbReference>
<keyword evidence="3 7" id="KW-0812">Transmembrane</keyword>
<organism evidence="9 10">
    <name type="scientific">Jatrophihabitans cynanchi</name>
    <dbReference type="NCBI Taxonomy" id="2944128"/>
    <lineage>
        <taxon>Bacteria</taxon>
        <taxon>Bacillati</taxon>
        <taxon>Actinomycetota</taxon>
        <taxon>Actinomycetes</taxon>
        <taxon>Jatrophihabitantales</taxon>
        <taxon>Jatrophihabitantaceae</taxon>
        <taxon>Jatrophihabitans</taxon>
    </lineage>
</organism>
<dbReference type="RefSeq" id="WP_269444108.1">
    <property type="nucleotide sequence ID" value="NZ_CP097463.1"/>
</dbReference>